<dbReference type="Pfam" id="PF00364">
    <property type="entry name" value="Biotin_lipoyl"/>
    <property type="match status" value="1"/>
</dbReference>
<comment type="caution">
    <text evidence="5">The sequence shown here is derived from an EMBL/GenBank/DDBJ whole genome shotgun (WGS) entry which is preliminary data.</text>
</comment>
<keyword evidence="3" id="KW-0276">Fatty acid metabolism</keyword>
<evidence type="ECO:0000256" key="2">
    <source>
        <dbReference type="ARBA" id="ARBA00023267"/>
    </source>
</evidence>
<dbReference type="Gene3D" id="2.40.50.100">
    <property type="match status" value="1"/>
</dbReference>
<dbReference type="UniPathway" id="UPA00094"/>
<dbReference type="CDD" id="cd06850">
    <property type="entry name" value="biotinyl_domain"/>
    <property type="match status" value="1"/>
</dbReference>
<accession>A0A430ABX8</accession>
<evidence type="ECO:0000313" key="5">
    <source>
        <dbReference type="EMBL" id="RSU04733.1"/>
    </source>
</evidence>
<reference evidence="5 6" key="1">
    <citation type="submission" date="2017-05" db="EMBL/GenBank/DDBJ databases">
        <title>Vagococcus spp. assemblies.</title>
        <authorList>
            <person name="Gulvik C.A."/>
        </authorList>
    </citation>
    <scope>NUCLEOTIDE SEQUENCE [LARGE SCALE GENOMIC DNA]</scope>
    <source>
        <strain evidence="5 6">CCUG 41755</strain>
    </source>
</reference>
<name>A0A430ABX8_9ENTE</name>
<dbReference type="InterPro" id="IPR000089">
    <property type="entry name" value="Biotin_lipoyl"/>
</dbReference>
<dbReference type="InterPro" id="IPR011053">
    <property type="entry name" value="Single_hybrid_motif"/>
</dbReference>
<dbReference type="InterPro" id="IPR050709">
    <property type="entry name" value="Biotin_Carboxyl_Carrier/Decarb"/>
</dbReference>
<dbReference type="GO" id="GO:0009317">
    <property type="term" value="C:acetyl-CoA carboxylase complex"/>
    <property type="evidence" value="ECO:0007669"/>
    <property type="project" value="InterPro"/>
</dbReference>
<dbReference type="OrthoDB" id="9811735at2"/>
<dbReference type="SUPFAM" id="SSF51230">
    <property type="entry name" value="Single hybrid motif"/>
    <property type="match status" value="1"/>
</dbReference>
<proteinExistence type="predicted"/>
<evidence type="ECO:0000256" key="1">
    <source>
        <dbReference type="ARBA" id="ARBA00017562"/>
    </source>
</evidence>
<organism evidence="5 6">
    <name type="scientific">Vagococcus fessus</name>
    <dbReference type="NCBI Taxonomy" id="120370"/>
    <lineage>
        <taxon>Bacteria</taxon>
        <taxon>Bacillati</taxon>
        <taxon>Bacillota</taxon>
        <taxon>Bacilli</taxon>
        <taxon>Lactobacillales</taxon>
        <taxon>Enterococcaceae</taxon>
        <taxon>Vagococcus</taxon>
    </lineage>
</organism>
<protein>
    <recommendedName>
        <fullName evidence="1 3">Biotin carboxyl carrier protein of acetyl-CoA carboxylase</fullName>
    </recommendedName>
</protein>
<dbReference type="AlphaFoldDB" id="A0A430ABX8"/>
<dbReference type="PROSITE" id="PS50968">
    <property type="entry name" value="BIOTINYL_LIPOYL"/>
    <property type="match status" value="1"/>
</dbReference>
<gene>
    <name evidence="5" type="ORF">CBF31_01565</name>
</gene>
<feature type="domain" description="Lipoyl-binding" evidence="4">
    <location>
        <begin position="76"/>
        <end position="152"/>
    </location>
</feature>
<keyword evidence="3" id="KW-0275">Fatty acid biosynthesis</keyword>
<evidence type="ECO:0000313" key="6">
    <source>
        <dbReference type="Proteomes" id="UP000287101"/>
    </source>
</evidence>
<dbReference type="PRINTS" id="PR01071">
    <property type="entry name" value="ACOABIOTINCC"/>
</dbReference>
<evidence type="ECO:0000259" key="4">
    <source>
        <dbReference type="PROSITE" id="PS50968"/>
    </source>
</evidence>
<evidence type="ECO:0000256" key="3">
    <source>
        <dbReference type="RuleBase" id="RU364072"/>
    </source>
</evidence>
<dbReference type="Proteomes" id="UP000287101">
    <property type="component" value="Unassembled WGS sequence"/>
</dbReference>
<comment type="pathway">
    <text evidence="3">Lipid metabolism; fatty acid biosynthesis.</text>
</comment>
<keyword evidence="3" id="KW-0444">Lipid biosynthesis</keyword>
<sequence length="154" mass="16952">MKNNELKGLITYIDQSSIREFNLETSDYKLYVNKNEINTLTKQDTVINEESSVAEISDNQVVPTAEKNTVATPTEGEFITSPLVGIAYTSSDPTSSPFKQVGDTVEVGETVCIVESMKIMNDIPSPVSGTISKVLFSNEEVVEYGQLLFEVESK</sequence>
<keyword evidence="6" id="KW-1185">Reference proteome</keyword>
<dbReference type="RefSeq" id="WP_126830288.1">
    <property type="nucleotide sequence ID" value="NZ_CBCRYB010000002.1"/>
</dbReference>
<dbReference type="PANTHER" id="PTHR45266">
    <property type="entry name" value="OXALOACETATE DECARBOXYLASE ALPHA CHAIN"/>
    <property type="match status" value="1"/>
</dbReference>
<dbReference type="PANTHER" id="PTHR45266:SF3">
    <property type="entry name" value="OXALOACETATE DECARBOXYLASE ALPHA CHAIN"/>
    <property type="match status" value="1"/>
</dbReference>
<dbReference type="GO" id="GO:0006633">
    <property type="term" value="P:fatty acid biosynthetic process"/>
    <property type="evidence" value="ECO:0007669"/>
    <property type="project" value="UniProtKB-UniPathway"/>
</dbReference>
<keyword evidence="2 3" id="KW-0092">Biotin</keyword>
<dbReference type="EMBL" id="NGJY01000001">
    <property type="protein sequence ID" value="RSU04733.1"/>
    <property type="molecule type" value="Genomic_DNA"/>
</dbReference>
<comment type="function">
    <text evidence="3">This protein is a component of the acetyl coenzyme A carboxylase complex; first, biotin carboxylase catalyzes the carboxylation of the carrier protein and then the transcarboxylase transfers the carboxyl group to form malonyl-CoA.</text>
</comment>
<dbReference type="GO" id="GO:0003989">
    <property type="term" value="F:acetyl-CoA carboxylase activity"/>
    <property type="evidence" value="ECO:0007669"/>
    <property type="project" value="InterPro"/>
</dbReference>
<keyword evidence="3" id="KW-0443">Lipid metabolism</keyword>
<dbReference type="InterPro" id="IPR001249">
    <property type="entry name" value="AcCoA_biotinCC"/>
</dbReference>